<dbReference type="InterPro" id="IPR013525">
    <property type="entry name" value="ABC2_TM"/>
</dbReference>
<dbReference type="KEGG" id="erz:ER308_10225"/>
<evidence type="ECO:0000256" key="5">
    <source>
        <dbReference type="RuleBase" id="RU361157"/>
    </source>
</evidence>
<dbReference type="Pfam" id="PF01061">
    <property type="entry name" value="ABC2_membrane"/>
    <property type="match status" value="1"/>
</dbReference>
<keyword evidence="2 5" id="KW-0812">Transmembrane</keyword>
<dbReference type="InterPro" id="IPR047817">
    <property type="entry name" value="ABC2_TM_bact-type"/>
</dbReference>
<dbReference type="PIRSF" id="PIRSF006648">
    <property type="entry name" value="DrrB"/>
    <property type="match status" value="1"/>
</dbReference>
<dbReference type="InterPro" id="IPR051784">
    <property type="entry name" value="Nod_factor_ABC_transporter"/>
</dbReference>
<evidence type="ECO:0000313" key="8">
    <source>
        <dbReference type="Proteomes" id="UP000291469"/>
    </source>
</evidence>
<dbReference type="GO" id="GO:0043190">
    <property type="term" value="C:ATP-binding cassette (ABC) transporter complex"/>
    <property type="evidence" value="ECO:0007669"/>
    <property type="project" value="InterPro"/>
</dbReference>
<dbReference type="RefSeq" id="WP_131154895.1">
    <property type="nucleotide sequence ID" value="NZ_CP036402.1"/>
</dbReference>
<dbReference type="PANTHER" id="PTHR43229:SF2">
    <property type="entry name" value="NODULATION PROTEIN J"/>
    <property type="match status" value="1"/>
</dbReference>
<evidence type="ECO:0000256" key="4">
    <source>
        <dbReference type="ARBA" id="ARBA00023136"/>
    </source>
</evidence>
<reference evidence="7 8" key="1">
    <citation type="submission" date="2019-01" db="EMBL/GenBank/DDBJ databases">
        <title>Egibacter rhizosphaerae EGI 80759T.</title>
        <authorList>
            <person name="Chen D.-D."/>
            <person name="Tian Y."/>
            <person name="Jiao J.-Y."/>
            <person name="Zhang X.-T."/>
            <person name="Zhang Y.-G."/>
            <person name="Zhang Y."/>
            <person name="Xiao M."/>
            <person name="Shu W.-S."/>
            <person name="Li W.-J."/>
        </authorList>
    </citation>
    <scope>NUCLEOTIDE SEQUENCE [LARGE SCALE GENOMIC DNA]</scope>
    <source>
        <strain evidence="7 8">EGI 80759</strain>
    </source>
</reference>
<comment type="subcellular location">
    <subcellularLocation>
        <location evidence="5">Cell membrane</location>
        <topology evidence="5">Multi-pass membrane protein</topology>
    </subcellularLocation>
    <subcellularLocation>
        <location evidence="1">Membrane</location>
        <topology evidence="1">Multi-pass membrane protein</topology>
    </subcellularLocation>
</comment>
<keyword evidence="3 5" id="KW-1133">Transmembrane helix</keyword>
<dbReference type="GO" id="GO:0140359">
    <property type="term" value="F:ABC-type transporter activity"/>
    <property type="evidence" value="ECO:0007669"/>
    <property type="project" value="InterPro"/>
</dbReference>
<feature type="domain" description="ABC transmembrane type-2" evidence="6">
    <location>
        <begin position="49"/>
        <end position="284"/>
    </location>
</feature>
<feature type="transmembrane region" description="Helical" evidence="5">
    <location>
        <begin position="163"/>
        <end position="187"/>
    </location>
</feature>
<dbReference type="InterPro" id="IPR000412">
    <property type="entry name" value="ABC_2_transport"/>
</dbReference>
<keyword evidence="5" id="KW-1003">Cell membrane</keyword>
<dbReference type="Proteomes" id="UP000291469">
    <property type="component" value="Chromosome"/>
</dbReference>
<sequence>MSPVQSTSAEATSKGQPVRVLDRPPIVRAAVEAGNLVGRALLQLRREPAELISALAFPVVAVLLFGYVFGSAISVPGGGDYRAFLMPGLFGMTMVFGLAGTAMYVVTDTSRGVTDRLRAMPLTPGSVLLGRSGADLALALVDLVALVGVGLLVGWRIESGPAAAVAAIGLLLWLRIALVWVGIWLGLLMRTPETAMRTFGLMLPVAMLSNAFVAPDLMPRWLQAVAEWNPLSSTVAAARELFGNPGSPSDGSWVATHAIEMAVVWPAVLLLVFVPAALHRYRGLGR</sequence>
<dbReference type="AlphaFoldDB" id="A0A411YF96"/>
<feature type="transmembrane region" description="Helical" evidence="5">
    <location>
        <begin position="199"/>
        <end position="218"/>
    </location>
</feature>
<feature type="transmembrane region" description="Helical" evidence="5">
    <location>
        <begin position="51"/>
        <end position="73"/>
    </location>
</feature>
<name>A0A411YF96_9ACTN</name>
<dbReference type="EMBL" id="CP036402">
    <property type="protein sequence ID" value="QBI19898.1"/>
    <property type="molecule type" value="Genomic_DNA"/>
</dbReference>
<evidence type="ECO:0000256" key="2">
    <source>
        <dbReference type="ARBA" id="ARBA00022692"/>
    </source>
</evidence>
<evidence type="ECO:0000259" key="6">
    <source>
        <dbReference type="PROSITE" id="PS51012"/>
    </source>
</evidence>
<accession>A0A411YF96</accession>
<feature type="transmembrane region" description="Helical" evidence="5">
    <location>
        <begin position="254"/>
        <end position="278"/>
    </location>
</feature>
<organism evidence="7 8">
    <name type="scientific">Egibacter rhizosphaerae</name>
    <dbReference type="NCBI Taxonomy" id="1670831"/>
    <lineage>
        <taxon>Bacteria</taxon>
        <taxon>Bacillati</taxon>
        <taxon>Actinomycetota</taxon>
        <taxon>Nitriliruptoria</taxon>
        <taxon>Egibacterales</taxon>
        <taxon>Egibacteraceae</taxon>
        <taxon>Egibacter</taxon>
    </lineage>
</organism>
<evidence type="ECO:0000313" key="7">
    <source>
        <dbReference type="EMBL" id="QBI19898.1"/>
    </source>
</evidence>
<evidence type="ECO:0000256" key="1">
    <source>
        <dbReference type="ARBA" id="ARBA00004141"/>
    </source>
</evidence>
<proteinExistence type="inferred from homology"/>
<keyword evidence="4 5" id="KW-0472">Membrane</keyword>
<dbReference type="PANTHER" id="PTHR43229">
    <property type="entry name" value="NODULATION PROTEIN J"/>
    <property type="match status" value="1"/>
</dbReference>
<evidence type="ECO:0000256" key="3">
    <source>
        <dbReference type="ARBA" id="ARBA00022989"/>
    </source>
</evidence>
<feature type="transmembrane region" description="Helical" evidence="5">
    <location>
        <begin position="85"/>
        <end position="106"/>
    </location>
</feature>
<dbReference type="PROSITE" id="PS51012">
    <property type="entry name" value="ABC_TM2"/>
    <property type="match status" value="1"/>
</dbReference>
<comment type="similarity">
    <text evidence="5">Belongs to the ABC-2 integral membrane protein family.</text>
</comment>
<dbReference type="OrthoDB" id="3370990at2"/>
<keyword evidence="5" id="KW-0813">Transport</keyword>
<gene>
    <name evidence="7" type="ORF">ER308_10225</name>
</gene>
<keyword evidence="8" id="KW-1185">Reference proteome</keyword>
<protein>
    <recommendedName>
        <fullName evidence="5">Transport permease protein</fullName>
    </recommendedName>
</protein>
<feature type="transmembrane region" description="Helical" evidence="5">
    <location>
        <begin position="136"/>
        <end position="157"/>
    </location>
</feature>